<dbReference type="Pfam" id="PF02518">
    <property type="entry name" value="HATPase_c"/>
    <property type="match status" value="1"/>
</dbReference>
<dbReference type="Gene3D" id="6.10.340.10">
    <property type="match status" value="1"/>
</dbReference>
<dbReference type="InterPro" id="IPR036097">
    <property type="entry name" value="HisK_dim/P_sf"/>
</dbReference>
<dbReference type="SUPFAM" id="SSF55874">
    <property type="entry name" value="ATPase domain of HSP90 chaperone/DNA topoisomerase II/histidine kinase"/>
    <property type="match status" value="1"/>
</dbReference>
<keyword evidence="4" id="KW-1003">Cell membrane</keyword>
<dbReference type="PROSITE" id="PS50109">
    <property type="entry name" value="HIS_KIN"/>
    <property type="match status" value="1"/>
</dbReference>
<dbReference type="FunFam" id="3.30.565.10:FF:000006">
    <property type="entry name" value="Sensor histidine kinase WalK"/>
    <property type="match status" value="1"/>
</dbReference>
<evidence type="ECO:0000256" key="12">
    <source>
        <dbReference type="ARBA" id="ARBA00023012"/>
    </source>
</evidence>
<accession>A0A1M6H5Y5</accession>
<dbReference type="SMART" id="SM00387">
    <property type="entry name" value="HATPase_c"/>
    <property type="match status" value="1"/>
</dbReference>
<keyword evidence="6" id="KW-0808">Transferase</keyword>
<dbReference type="Gene3D" id="3.30.565.10">
    <property type="entry name" value="Histidine kinase-like ATPase, C-terminal domain"/>
    <property type="match status" value="1"/>
</dbReference>
<evidence type="ECO:0000256" key="5">
    <source>
        <dbReference type="ARBA" id="ARBA00022553"/>
    </source>
</evidence>
<protein>
    <recommendedName>
        <fullName evidence="3">histidine kinase</fullName>
        <ecNumber evidence="3">2.7.13.3</ecNumber>
    </recommendedName>
</protein>
<feature type="transmembrane region" description="Helical" evidence="14">
    <location>
        <begin position="169"/>
        <end position="192"/>
    </location>
</feature>
<keyword evidence="18" id="KW-1185">Reference proteome</keyword>
<dbReference type="SUPFAM" id="SSF158472">
    <property type="entry name" value="HAMP domain-like"/>
    <property type="match status" value="1"/>
</dbReference>
<evidence type="ECO:0000256" key="3">
    <source>
        <dbReference type="ARBA" id="ARBA00012438"/>
    </source>
</evidence>
<name>A0A1M6H5Y5_MALRU</name>
<evidence type="ECO:0000259" key="15">
    <source>
        <dbReference type="PROSITE" id="PS50109"/>
    </source>
</evidence>
<dbReference type="InterPro" id="IPR036890">
    <property type="entry name" value="HATPase_C_sf"/>
</dbReference>
<dbReference type="Pfam" id="PF00672">
    <property type="entry name" value="HAMP"/>
    <property type="match status" value="1"/>
</dbReference>
<dbReference type="PANTHER" id="PTHR45453:SF1">
    <property type="entry name" value="PHOSPHATE REGULON SENSOR PROTEIN PHOR"/>
    <property type="match status" value="1"/>
</dbReference>
<dbReference type="InterPro" id="IPR004358">
    <property type="entry name" value="Sig_transdc_His_kin-like_C"/>
</dbReference>
<keyword evidence="12" id="KW-0902">Two-component regulatory system</keyword>
<dbReference type="Pfam" id="PF00512">
    <property type="entry name" value="HisKA"/>
    <property type="match status" value="1"/>
</dbReference>
<evidence type="ECO:0000256" key="8">
    <source>
        <dbReference type="ARBA" id="ARBA00022741"/>
    </source>
</evidence>
<evidence type="ECO:0000256" key="4">
    <source>
        <dbReference type="ARBA" id="ARBA00022475"/>
    </source>
</evidence>
<dbReference type="Gene3D" id="3.30.450.20">
    <property type="entry name" value="PAS domain"/>
    <property type="match status" value="2"/>
</dbReference>
<dbReference type="SUPFAM" id="SSF55785">
    <property type="entry name" value="PYP-like sensor domain (PAS domain)"/>
    <property type="match status" value="1"/>
</dbReference>
<keyword evidence="8" id="KW-0547">Nucleotide-binding</keyword>
<keyword evidence="11 14" id="KW-1133">Transmembrane helix</keyword>
<dbReference type="PRINTS" id="PR00344">
    <property type="entry name" value="BCTRLSENSOR"/>
</dbReference>
<gene>
    <name evidence="17" type="ORF">SAMN02745165_01699</name>
</gene>
<keyword evidence="7 14" id="KW-0812">Transmembrane</keyword>
<dbReference type="EC" id="2.7.13.3" evidence="3"/>
<feature type="transmembrane region" description="Helical" evidence="14">
    <location>
        <begin position="12"/>
        <end position="32"/>
    </location>
</feature>
<keyword evidence="10" id="KW-0067">ATP-binding</keyword>
<dbReference type="SMART" id="SM00304">
    <property type="entry name" value="HAMP"/>
    <property type="match status" value="1"/>
</dbReference>
<dbReference type="SMART" id="SM00388">
    <property type="entry name" value="HisKA"/>
    <property type="match status" value="1"/>
</dbReference>
<dbReference type="CDD" id="cd00082">
    <property type="entry name" value="HisKA"/>
    <property type="match status" value="1"/>
</dbReference>
<keyword evidence="5" id="KW-0597">Phosphoprotein</keyword>
<dbReference type="PROSITE" id="PS50885">
    <property type="entry name" value="HAMP"/>
    <property type="match status" value="1"/>
</dbReference>
<evidence type="ECO:0000256" key="13">
    <source>
        <dbReference type="ARBA" id="ARBA00023136"/>
    </source>
</evidence>
<dbReference type="AlphaFoldDB" id="A0A1M6H5Y5"/>
<evidence type="ECO:0000256" key="6">
    <source>
        <dbReference type="ARBA" id="ARBA00022679"/>
    </source>
</evidence>
<dbReference type="CDD" id="cd00075">
    <property type="entry name" value="HATPase"/>
    <property type="match status" value="1"/>
</dbReference>
<dbReference type="CDD" id="cd06225">
    <property type="entry name" value="HAMP"/>
    <property type="match status" value="1"/>
</dbReference>
<dbReference type="InterPro" id="IPR005467">
    <property type="entry name" value="His_kinase_dom"/>
</dbReference>
<dbReference type="InterPro" id="IPR050351">
    <property type="entry name" value="BphY/WalK/GraS-like"/>
</dbReference>
<comment type="catalytic activity">
    <reaction evidence="1">
        <text>ATP + protein L-histidine = ADP + protein N-phospho-L-histidine.</text>
        <dbReference type="EC" id="2.7.13.3"/>
    </reaction>
</comment>
<dbReference type="Proteomes" id="UP000184171">
    <property type="component" value="Unassembled WGS sequence"/>
</dbReference>
<dbReference type="OrthoDB" id="9813151at2"/>
<dbReference type="InterPro" id="IPR003660">
    <property type="entry name" value="HAMP_dom"/>
</dbReference>
<dbReference type="InterPro" id="IPR013656">
    <property type="entry name" value="PAS_4"/>
</dbReference>
<dbReference type="InterPro" id="IPR003661">
    <property type="entry name" value="HisK_dim/P_dom"/>
</dbReference>
<evidence type="ECO:0000256" key="7">
    <source>
        <dbReference type="ARBA" id="ARBA00022692"/>
    </source>
</evidence>
<evidence type="ECO:0000259" key="16">
    <source>
        <dbReference type="PROSITE" id="PS50885"/>
    </source>
</evidence>
<dbReference type="Pfam" id="PF08448">
    <property type="entry name" value="PAS_4"/>
    <property type="match status" value="1"/>
</dbReference>
<evidence type="ECO:0000256" key="9">
    <source>
        <dbReference type="ARBA" id="ARBA00022777"/>
    </source>
</evidence>
<keyword evidence="13 14" id="KW-0472">Membrane</keyword>
<sequence>MKLRRRRLVWQLYPSFLFLILLLILTVSWFVLEEVRDFHYHQTSKDLRARTALVSEQLIGDIKEEQQLWLMNMVARLSESSATRITIVLADGRVLADSDEDPRYMDNHGQRPEILQAFAGETGVSTRFSNTLGQTLMYVALPIYQDDQLAGCVRSAMPLSDIDRTFQGIYWELLGGGVLIALLTAPLCWYLARRISRPLEQMTVGAQRFAQGDFAVTLEEAGSEESCRLAAAMNRMAVQLSGLIERETGQRAEIEAILGCMVEGLVAVDNDEQVIRMNKAAADLFEVAVDSQPERPIQEVIRQSELQHFVQRALAHEKPIEEELILPGPKQRYLHAQAAPLTGVGIERIGVLIVLHDLTRLRQLESVRRDFVANVSHELKTPITAIRGAVETLIDDDSSDPALKRFLEIIFKQNNRLNALVEDLLDLSRIEQGVIGNSWELQCVSLLPVLESARTACESLLAEKKIELKLFCSADLKARINAPLLEQAVINLLTNAIKYSDEAGRIVIEVAQLEEQVRIRVRDFGCGIEEEHLPRLFERFYRVDRARSRNLGGTGLGLAIVKHVAHAHRGEVTVASTPGEGSSFTILLPRRGE</sequence>
<evidence type="ECO:0000256" key="11">
    <source>
        <dbReference type="ARBA" id="ARBA00022989"/>
    </source>
</evidence>
<keyword evidence="9 17" id="KW-0418">Kinase</keyword>
<dbReference type="InterPro" id="IPR029151">
    <property type="entry name" value="Sensor-like_sf"/>
</dbReference>
<feature type="domain" description="Histidine kinase" evidence="15">
    <location>
        <begin position="374"/>
        <end position="592"/>
    </location>
</feature>
<dbReference type="RefSeq" id="WP_072907840.1">
    <property type="nucleotide sequence ID" value="NZ_FQZT01000005.1"/>
</dbReference>
<dbReference type="PANTHER" id="PTHR45453">
    <property type="entry name" value="PHOSPHATE REGULON SENSOR PROTEIN PHOR"/>
    <property type="match status" value="1"/>
</dbReference>
<proteinExistence type="predicted"/>
<reference evidence="17 18" key="1">
    <citation type="submission" date="2016-11" db="EMBL/GenBank/DDBJ databases">
        <authorList>
            <person name="Jaros S."/>
            <person name="Januszkiewicz K."/>
            <person name="Wedrychowicz H."/>
        </authorList>
    </citation>
    <scope>NUCLEOTIDE SEQUENCE [LARGE SCALE GENOMIC DNA]</scope>
    <source>
        <strain evidence="17 18">DSM 5091</strain>
    </source>
</reference>
<dbReference type="CDD" id="cd00130">
    <property type="entry name" value="PAS"/>
    <property type="match status" value="1"/>
</dbReference>
<dbReference type="FunFam" id="1.10.287.130:FF:000008">
    <property type="entry name" value="Two-component sensor histidine kinase"/>
    <property type="match status" value="1"/>
</dbReference>
<evidence type="ECO:0000313" key="18">
    <source>
        <dbReference type="Proteomes" id="UP000184171"/>
    </source>
</evidence>
<comment type="subcellular location">
    <subcellularLocation>
        <location evidence="2">Cell membrane</location>
        <topology evidence="2">Multi-pass membrane protein</topology>
    </subcellularLocation>
</comment>
<dbReference type="SUPFAM" id="SSF103190">
    <property type="entry name" value="Sensory domain-like"/>
    <property type="match status" value="1"/>
</dbReference>
<dbReference type="InterPro" id="IPR035965">
    <property type="entry name" value="PAS-like_dom_sf"/>
</dbReference>
<dbReference type="InterPro" id="IPR003594">
    <property type="entry name" value="HATPase_dom"/>
</dbReference>
<dbReference type="InterPro" id="IPR000014">
    <property type="entry name" value="PAS"/>
</dbReference>
<dbReference type="EMBL" id="FQZT01000005">
    <property type="protein sequence ID" value="SHJ17628.1"/>
    <property type="molecule type" value="Genomic_DNA"/>
</dbReference>
<dbReference type="GO" id="GO:0016036">
    <property type="term" value="P:cellular response to phosphate starvation"/>
    <property type="evidence" value="ECO:0007669"/>
    <property type="project" value="TreeGrafter"/>
</dbReference>
<evidence type="ECO:0000313" key="17">
    <source>
        <dbReference type="EMBL" id="SHJ17628.1"/>
    </source>
</evidence>
<dbReference type="STRING" id="1122189.SAMN02745165_01699"/>
<evidence type="ECO:0000256" key="2">
    <source>
        <dbReference type="ARBA" id="ARBA00004651"/>
    </source>
</evidence>
<dbReference type="GO" id="GO:0005886">
    <property type="term" value="C:plasma membrane"/>
    <property type="evidence" value="ECO:0007669"/>
    <property type="project" value="UniProtKB-SubCell"/>
</dbReference>
<organism evidence="17 18">
    <name type="scientific">Malonomonas rubra DSM 5091</name>
    <dbReference type="NCBI Taxonomy" id="1122189"/>
    <lineage>
        <taxon>Bacteria</taxon>
        <taxon>Pseudomonadati</taxon>
        <taxon>Thermodesulfobacteriota</taxon>
        <taxon>Desulfuromonadia</taxon>
        <taxon>Desulfuromonadales</taxon>
        <taxon>Geopsychrobacteraceae</taxon>
        <taxon>Malonomonas</taxon>
    </lineage>
</organism>
<dbReference type="SUPFAM" id="SSF47384">
    <property type="entry name" value="Homodimeric domain of signal transducing histidine kinase"/>
    <property type="match status" value="1"/>
</dbReference>
<evidence type="ECO:0000256" key="14">
    <source>
        <dbReference type="SAM" id="Phobius"/>
    </source>
</evidence>
<dbReference type="GO" id="GO:0004721">
    <property type="term" value="F:phosphoprotein phosphatase activity"/>
    <property type="evidence" value="ECO:0007669"/>
    <property type="project" value="TreeGrafter"/>
</dbReference>
<evidence type="ECO:0000256" key="10">
    <source>
        <dbReference type="ARBA" id="ARBA00022840"/>
    </source>
</evidence>
<dbReference type="Gene3D" id="1.10.287.130">
    <property type="match status" value="1"/>
</dbReference>
<dbReference type="GO" id="GO:0000155">
    <property type="term" value="F:phosphorelay sensor kinase activity"/>
    <property type="evidence" value="ECO:0007669"/>
    <property type="project" value="InterPro"/>
</dbReference>
<feature type="domain" description="HAMP" evidence="16">
    <location>
        <begin position="193"/>
        <end position="245"/>
    </location>
</feature>
<dbReference type="GO" id="GO:0005524">
    <property type="term" value="F:ATP binding"/>
    <property type="evidence" value="ECO:0007669"/>
    <property type="project" value="UniProtKB-KW"/>
</dbReference>
<evidence type="ECO:0000256" key="1">
    <source>
        <dbReference type="ARBA" id="ARBA00000085"/>
    </source>
</evidence>